<organism evidence="1">
    <name type="scientific">marine metagenome</name>
    <dbReference type="NCBI Taxonomy" id="408172"/>
    <lineage>
        <taxon>unclassified sequences</taxon>
        <taxon>metagenomes</taxon>
        <taxon>ecological metagenomes</taxon>
    </lineage>
</organism>
<protein>
    <submittedName>
        <fullName evidence="1">Uncharacterized protein</fullName>
    </submittedName>
</protein>
<reference evidence="1" key="1">
    <citation type="submission" date="2018-05" db="EMBL/GenBank/DDBJ databases">
        <authorList>
            <person name="Lanie J.A."/>
            <person name="Ng W.-L."/>
            <person name="Kazmierczak K.M."/>
            <person name="Andrzejewski T.M."/>
            <person name="Davidsen T.M."/>
            <person name="Wayne K.J."/>
            <person name="Tettelin H."/>
            <person name="Glass J.I."/>
            <person name="Rusch D."/>
            <person name="Podicherti R."/>
            <person name="Tsui H.-C.T."/>
            <person name="Winkler M.E."/>
        </authorList>
    </citation>
    <scope>NUCLEOTIDE SEQUENCE</scope>
</reference>
<dbReference type="AlphaFoldDB" id="A0A382UHA5"/>
<dbReference type="EMBL" id="UINC01144121">
    <property type="protein sequence ID" value="SVD33437.1"/>
    <property type="molecule type" value="Genomic_DNA"/>
</dbReference>
<accession>A0A382UHA5</accession>
<gene>
    <name evidence="1" type="ORF">METZ01_LOCUS386291</name>
</gene>
<evidence type="ECO:0000313" key="1">
    <source>
        <dbReference type="EMBL" id="SVD33437.1"/>
    </source>
</evidence>
<name>A0A382UHA5_9ZZZZ</name>
<sequence length="103" mass="11861">MKMSRWSDYEKYIVMVHGAGNTPKGINLGYQAFLEFKKVKEALISISKRPGNTYSDGDDIYKRPITSTQAIRALDNIEKCRWDENIRLVAKQMKIGYMLSPAR</sequence>
<proteinExistence type="predicted"/>